<evidence type="ECO:0000313" key="2">
    <source>
        <dbReference type="Proteomes" id="UP001283361"/>
    </source>
</evidence>
<proteinExistence type="predicted"/>
<accession>A0AAE1AUL3</accession>
<evidence type="ECO:0000313" key="1">
    <source>
        <dbReference type="EMBL" id="KAK3794178.1"/>
    </source>
</evidence>
<dbReference type="PROSITE" id="PS51257">
    <property type="entry name" value="PROKAR_LIPOPROTEIN"/>
    <property type="match status" value="1"/>
</dbReference>
<dbReference type="Proteomes" id="UP001283361">
    <property type="component" value="Unassembled WGS sequence"/>
</dbReference>
<comment type="caution">
    <text evidence="1">The sequence shown here is derived from an EMBL/GenBank/DDBJ whole genome shotgun (WGS) entry which is preliminary data.</text>
</comment>
<organism evidence="1 2">
    <name type="scientific">Elysia crispata</name>
    <name type="common">lettuce slug</name>
    <dbReference type="NCBI Taxonomy" id="231223"/>
    <lineage>
        <taxon>Eukaryota</taxon>
        <taxon>Metazoa</taxon>
        <taxon>Spiralia</taxon>
        <taxon>Lophotrochozoa</taxon>
        <taxon>Mollusca</taxon>
        <taxon>Gastropoda</taxon>
        <taxon>Heterobranchia</taxon>
        <taxon>Euthyneura</taxon>
        <taxon>Panpulmonata</taxon>
        <taxon>Sacoglossa</taxon>
        <taxon>Placobranchoidea</taxon>
        <taxon>Plakobranchidae</taxon>
        <taxon>Elysia</taxon>
    </lineage>
</organism>
<reference evidence="1" key="1">
    <citation type="journal article" date="2023" name="G3 (Bethesda)">
        <title>A reference genome for the long-term kleptoplast-retaining sea slug Elysia crispata morphotype clarki.</title>
        <authorList>
            <person name="Eastman K.E."/>
            <person name="Pendleton A.L."/>
            <person name="Shaikh M.A."/>
            <person name="Suttiyut T."/>
            <person name="Ogas R."/>
            <person name="Tomko P."/>
            <person name="Gavelis G."/>
            <person name="Widhalm J.R."/>
            <person name="Wisecaver J.H."/>
        </authorList>
    </citation>
    <scope>NUCLEOTIDE SEQUENCE</scope>
    <source>
        <strain evidence="1">ECLA1</strain>
    </source>
</reference>
<sequence length="144" mass="16017">MIVKAITCLGGHQTPFSQILVLASCHGQSTRKQKLQPLTQMDLARQSTETPFALTKRYNWSSFPWSEDLNREERSTGTVVLPLVGRGVYVGKDKHTGAYAWLDVAHLRVAANSAQDWAANLPTSDLNFGHFNWLLVYRSSALSA</sequence>
<protein>
    <submittedName>
        <fullName evidence="1">Uncharacterized protein</fullName>
    </submittedName>
</protein>
<name>A0AAE1AUL3_9GAST</name>
<dbReference type="AlphaFoldDB" id="A0AAE1AUL3"/>
<dbReference type="EMBL" id="JAWDGP010001132">
    <property type="protein sequence ID" value="KAK3794178.1"/>
    <property type="molecule type" value="Genomic_DNA"/>
</dbReference>
<keyword evidence="2" id="KW-1185">Reference proteome</keyword>
<gene>
    <name evidence="1" type="ORF">RRG08_049578</name>
</gene>